<evidence type="ECO:0000256" key="3">
    <source>
        <dbReference type="RuleBase" id="RU000454"/>
    </source>
</evidence>
<evidence type="ECO:0000256" key="2">
    <source>
        <dbReference type="PIRSR" id="PIRSR601461-1"/>
    </source>
</evidence>
<dbReference type="STRING" id="1054147.F4PN12"/>
<dbReference type="OrthoDB" id="2747330at2759"/>
<gene>
    <name evidence="7" type="ORF">DFA_05035</name>
</gene>
<proteinExistence type="inferred from homology"/>
<accession>F4PN12</accession>
<dbReference type="EMBL" id="GL883008">
    <property type="protein sequence ID" value="EGG22905.1"/>
    <property type="molecule type" value="Genomic_DNA"/>
</dbReference>
<keyword evidence="5" id="KW-0812">Transmembrane</keyword>
<evidence type="ECO:0000256" key="1">
    <source>
        <dbReference type="ARBA" id="ARBA00007447"/>
    </source>
</evidence>
<dbReference type="GO" id="GO:0004190">
    <property type="term" value="F:aspartic-type endopeptidase activity"/>
    <property type="evidence" value="ECO:0007669"/>
    <property type="project" value="UniProtKB-KW"/>
</dbReference>
<sequence length="748" mass="83305">MTTLIIIGLYGRVFVECDVKQQQQLQPKPKPITIPIYRRSKHPAPSTATKYDTLVDQMSKEEKPPRSKKSPFQHSRLGYNTTTTTTEETMKGGMRFHAFFFPVWIGEGAHKQMFMVDLDTGSTTLAIPSADCKLFYEVGVPTNCSCSQSSITNPYEYGPSAVSVQCSNNKECPKNEYIPDTLHCTADKKCQFVTGYADGSFLLGAFVKDTVSFAGLSVTAKFGAITQQSLRFNQQDCPVTNVSMVNKMDGILGLAYKSLEPAGGDDIFSLMVQKHGIDNSFSICCSQNGGVFVMGGADPVMNTTKMTYTKIIQELYYSIRVLDLLVDNSSVISPQSQDILSKNPSVVDTGSTLLILDVSVYLDLIRYLKSKKEYKDLAGFSEGSYLWGGYCYDYSDDESYIDNYPTISLTMPGEGSNDPDFRIEIGPRSYLVQDNGLWCWGIVYGGFGSGQAMILGDVALQGHNVHFDRGNKRIGFAEASDRCNKKSEDKQYYIDPMTVVGALPTLNDNNDKKNKNEIVSIPLIGKVKVIDDSFSKQSINNNQSYLVVPTNLTIVITVNQCHFLESGRPTITKSPDIYGYFSVIVQCDNSNQYNHFLKESELGAAIYDENGQIISNKAYSHPRVTDSGRSNSSNHDTDRDNHKSSSTVYSTLFFLMVGLFIVFCAAIVGRYMYQDYFTKSAKYIRPSNGEDQLVISPLQNQQQHQQQQQQQNNAILHSNPVNHNHTIHQSLLPQPKQENDDDDGDDSV</sequence>
<keyword evidence="8" id="KW-1185">Reference proteome</keyword>
<dbReference type="PRINTS" id="PR00792">
    <property type="entry name" value="PEPSIN"/>
</dbReference>
<reference evidence="8" key="1">
    <citation type="journal article" date="2011" name="Genome Res.">
        <title>Phylogeny-wide analysis of social amoeba genomes highlights ancient origins for complex intercellular communication.</title>
        <authorList>
            <person name="Heidel A.J."/>
            <person name="Lawal H.M."/>
            <person name="Felder M."/>
            <person name="Schilde C."/>
            <person name="Helps N.R."/>
            <person name="Tunggal B."/>
            <person name="Rivero F."/>
            <person name="John U."/>
            <person name="Schleicher M."/>
            <person name="Eichinger L."/>
            <person name="Platzer M."/>
            <person name="Noegel A.A."/>
            <person name="Schaap P."/>
            <person name="Gloeckner G."/>
        </authorList>
    </citation>
    <scope>NUCLEOTIDE SEQUENCE [LARGE SCALE GENOMIC DNA]</scope>
    <source>
        <strain evidence="8">SH3</strain>
    </source>
</reference>
<dbReference type="InterPro" id="IPR001461">
    <property type="entry name" value="Aspartic_peptidase_A1"/>
</dbReference>
<dbReference type="PANTHER" id="PTHR47965:SF107">
    <property type="entry name" value="PEPTIDASE A1 DOMAIN-CONTAINING PROTEIN"/>
    <property type="match status" value="1"/>
</dbReference>
<evidence type="ECO:0000256" key="4">
    <source>
        <dbReference type="SAM" id="MobiDB-lite"/>
    </source>
</evidence>
<feature type="compositionally biased region" description="Acidic residues" evidence="4">
    <location>
        <begin position="739"/>
        <end position="748"/>
    </location>
</feature>
<evidence type="ECO:0000313" key="7">
    <source>
        <dbReference type="EMBL" id="EGG22905.1"/>
    </source>
</evidence>
<dbReference type="PANTHER" id="PTHR47965">
    <property type="entry name" value="ASPARTYL PROTEASE-RELATED"/>
    <property type="match status" value="1"/>
</dbReference>
<feature type="transmembrane region" description="Helical" evidence="5">
    <location>
        <begin position="652"/>
        <end position="673"/>
    </location>
</feature>
<dbReference type="InterPro" id="IPR033121">
    <property type="entry name" value="PEPTIDASE_A1"/>
</dbReference>
<feature type="region of interest" description="Disordered" evidence="4">
    <location>
        <begin position="619"/>
        <end position="644"/>
    </location>
</feature>
<name>F4PN12_CACFS</name>
<dbReference type="Gene3D" id="2.40.70.10">
    <property type="entry name" value="Acid Proteases"/>
    <property type="match status" value="2"/>
</dbReference>
<dbReference type="CDD" id="cd05471">
    <property type="entry name" value="pepsin_like"/>
    <property type="match status" value="1"/>
</dbReference>
<dbReference type="RefSeq" id="XP_004360756.1">
    <property type="nucleotide sequence ID" value="XM_004360699.1"/>
</dbReference>
<feature type="compositionally biased region" description="Polar residues" evidence="4">
    <location>
        <begin position="719"/>
        <end position="732"/>
    </location>
</feature>
<dbReference type="InterPro" id="IPR034164">
    <property type="entry name" value="Pepsin-like_dom"/>
</dbReference>
<dbReference type="PROSITE" id="PS51767">
    <property type="entry name" value="PEPTIDASE_A1"/>
    <property type="match status" value="1"/>
</dbReference>
<feature type="region of interest" description="Disordered" evidence="4">
    <location>
        <begin position="719"/>
        <end position="748"/>
    </location>
</feature>
<keyword evidence="5" id="KW-0472">Membrane</keyword>
<dbReference type="SUPFAM" id="SSF50630">
    <property type="entry name" value="Acid proteases"/>
    <property type="match status" value="1"/>
</dbReference>
<dbReference type="GeneID" id="14875503"/>
<feature type="domain" description="Peptidase A1" evidence="6">
    <location>
        <begin position="101"/>
        <end position="477"/>
    </location>
</feature>
<dbReference type="PROSITE" id="PS00141">
    <property type="entry name" value="ASP_PROTEASE"/>
    <property type="match status" value="1"/>
</dbReference>
<evidence type="ECO:0000259" key="6">
    <source>
        <dbReference type="PROSITE" id="PS51767"/>
    </source>
</evidence>
<keyword evidence="3" id="KW-0645">Protease</keyword>
<evidence type="ECO:0000256" key="5">
    <source>
        <dbReference type="SAM" id="Phobius"/>
    </source>
</evidence>
<dbReference type="InterPro" id="IPR001969">
    <property type="entry name" value="Aspartic_peptidase_AS"/>
</dbReference>
<dbReference type="AlphaFoldDB" id="F4PN12"/>
<feature type="active site" evidence="2">
    <location>
        <position position="348"/>
    </location>
</feature>
<protein>
    <recommendedName>
        <fullName evidence="6">Peptidase A1 domain-containing protein</fullName>
    </recommendedName>
</protein>
<dbReference type="Proteomes" id="UP000007797">
    <property type="component" value="Unassembled WGS sequence"/>
</dbReference>
<organism evidence="7 8">
    <name type="scientific">Cavenderia fasciculata</name>
    <name type="common">Slime mold</name>
    <name type="synonym">Dictyostelium fasciculatum</name>
    <dbReference type="NCBI Taxonomy" id="261658"/>
    <lineage>
        <taxon>Eukaryota</taxon>
        <taxon>Amoebozoa</taxon>
        <taxon>Evosea</taxon>
        <taxon>Eumycetozoa</taxon>
        <taxon>Dictyostelia</taxon>
        <taxon>Acytosteliales</taxon>
        <taxon>Cavenderiaceae</taxon>
        <taxon>Cavenderia</taxon>
    </lineage>
</organism>
<comment type="similarity">
    <text evidence="1 3">Belongs to the peptidase A1 family.</text>
</comment>
<keyword evidence="3" id="KW-0378">Hydrolase</keyword>
<dbReference type="InterPro" id="IPR021109">
    <property type="entry name" value="Peptidase_aspartic_dom_sf"/>
</dbReference>
<dbReference type="KEGG" id="dfa:DFA_05035"/>
<feature type="active site" evidence="2">
    <location>
        <position position="119"/>
    </location>
</feature>
<evidence type="ECO:0000313" key="8">
    <source>
        <dbReference type="Proteomes" id="UP000007797"/>
    </source>
</evidence>
<feature type="region of interest" description="Disordered" evidence="4">
    <location>
        <begin position="22"/>
        <end position="81"/>
    </location>
</feature>
<dbReference type="GO" id="GO:0006508">
    <property type="term" value="P:proteolysis"/>
    <property type="evidence" value="ECO:0007669"/>
    <property type="project" value="UniProtKB-KW"/>
</dbReference>
<keyword evidence="3" id="KW-0064">Aspartyl protease</keyword>
<dbReference type="Pfam" id="PF00026">
    <property type="entry name" value="Asp"/>
    <property type="match status" value="1"/>
</dbReference>
<keyword evidence="5" id="KW-1133">Transmembrane helix</keyword>